<dbReference type="InterPro" id="IPR051322">
    <property type="entry name" value="AA_ABC_Transporter_Permease"/>
</dbReference>
<evidence type="ECO:0000256" key="2">
    <source>
        <dbReference type="ARBA" id="ARBA00022448"/>
    </source>
</evidence>
<keyword evidence="10" id="KW-1185">Reference proteome</keyword>
<dbReference type="RefSeq" id="WP_068007802.1">
    <property type="nucleotide sequence ID" value="NZ_QQBC01000003.1"/>
</dbReference>
<feature type="transmembrane region" description="Helical" evidence="7">
    <location>
        <begin position="191"/>
        <end position="214"/>
    </location>
</feature>
<dbReference type="PANTHER" id="PTHR30450:SF14">
    <property type="entry name" value="TRANSPORTER, PERMEASE PROTEIN, PUTATIVE-RELATED"/>
    <property type="match status" value="1"/>
</dbReference>
<evidence type="ECO:0000313" key="9">
    <source>
        <dbReference type="EMBL" id="RDI67241.1"/>
    </source>
</evidence>
<reference evidence="9 10" key="1">
    <citation type="submission" date="2018-07" db="EMBL/GenBank/DDBJ databases">
        <title>Genomic Encyclopedia of Type Strains, Phase IV (KMG-IV): sequencing the most valuable type-strain genomes for metagenomic binning, comparative biology and taxonomic classification.</title>
        <authorList>
            <person name="Goeker M."/>
        </authorList>
    </citation>
    <scope>NUCLEOTIDE SEQUENCE [LARGE SCALE GENOMIC DNA]</scope>
    <source>
        <strain evidence="9 10">DSM 44290</strain>
    </source>
</reference>
<dbReference type="AlphaFoldDB" id="A0A370IAT3"/>
<proteinExistence type="inferred from homology"/>
<evidence type="ECO:0000256" key="1">
    <source>
        <dbReference type="ARBA" id="ARBA00004651"/>
    </source>
</evidence>
<dbReference type="Proteomes" id="UP000254869">
    <property type="component" value="Unassembled WGS sequence"/>
</dbReference>
<evidence type="ECO:0000256" key="5">
    <source>
        <dbReference type="ARBA" id="ARBA00022989"/>
    </source>
</evidence>
<evidence type="ECO:0000256" key="4">
    <source>
        <dbReference type="ARBA" id="ARBA00022692"/>
    </source>
</evidence>
<feature type="transmembrane region" description="Helical" evidence="7">
    <location>
        <begin position="55"/>
        <end position="79"/>
    </location>
</feature>
<evidence type="ECO:0000256" key="7">
    <source>
        <dbReference type="RuleBase" id="RU363032"/>
    </source>
</evidence>
<dbReference type="GO" id="GO:0048473">
    <property type="term" value="P:D-methionine transmembrane transport"/>
    <property type="evidence" value="ECO:0007669"/>
    <property type="project" value="TreeGrafter"/>
</dbReference>
<gene>
    <name evidence="9" type="ORF">DFR76_103312</name>
</gene>
<dbReference type="Pfam" id="PF00528">
    <property type="entry name" value="BPD_transp_1"/>
    <property type="match status" value="1"/>
</dbReference>
<feature type="transmembrane region" description="Helical" evidence="7">
    <location>
        <begin position="150"/>
        <end position="171"/>
    </location>
</feature>
<protein>
    <submittedName>
        <fullName evidence="9">D-methionine transport system permease protein</fullName>
    </submittedName>
</protein>
<dbReference type="EMBL" id="QQBC01000003">
    <property type="protein sequence ID" value="RDI67241.1"/>
    <property type="molecule type" value="Genomic_DNA"/>
</dbReference>
<dbReference type="Gene3D" id="1.10.3720.10">
    <property type="entry name" value="MetI-like"/>
    <property type="match status" value="1"/>
</dbReference>
<keyword evidence="5 7" id="KW-1133">Transmembrane helix</keyword>
<comment type="similarity">
    <text evidence="7">Belongs to the binding-protein-dependent transport system permease family.</text>
</comment>
<comment type="subcellular location">
    <subcellularLocation>
        <location evidence="1 7">Cell membrane</location>
        <topology evidence="1 7">Multi-pass membrane protein</topology>
    </subcellularLocation>
</comment>
<organism evidence="9 10">
    <name type="scientific">Nocardia pseudobrasiliensis</name>
    <dbReference type="NCBI Taxonomy" id="45979"/>
    <lineage>
        <taxon>Bacteria</taxon>
        <taxon>Bacillati</taxon>
        <taxon>Actinomycetota</taxon>
        <taxon>Actinomycetes</taxon>
        <taxon>Mycobacteriales</taxon>
        <taxon>Nocardiaceae</taxon>
        <taxon>Nocardia</taxon>
    </lineage>
</organism>
<sequence length="220" mass="23025">MHTNWDQLRPVLGEAVGTTIYLVLLTFVVGGLLGLALGTALYVTRKGGLLANAPIHVLLNVLVNVVRPIPFIILLAALGPVTLKVVGTTIGTDAAAFVMIVAASFAIARIVEQNLVTVDPGVIEAARSMGAGPLRIIATLLIPEALGPLVLGYTFVVIGIVDMSAMAGYVGGGGLGDFAIVYGYQRFDWQVTLVATIIIIVGVQGVQFAGNLLARRVLRR</sequence>
<dbReference type="SUPFAM" id="SSF161098">
    <property type="entry name" value="MetI-like"/>
    <property type="match status" value="1"/>
</dbReference>
<feature type="transmembrane region" description="Helical" evidence="7">
    <location>
        <begin position="85"/>
        <end position="108"/>
    </location>
</feature>
<dbReference type="PANTHER" id="PTHR30450">
    <property type="entry name" value="ABC TRANSPORTER PERMEASE"/>
    <property type="match status" value="1"/>
</dbReference>
<feature type="domain" description="ABC transmembrane type-1" evidence="8">
    <location>
        <begin position="16"/>
        <end position="210"/>
    </location>
</feature>
<dbReference type="STRING" id="1210086.GCA_001613105_07354"/>
<evidence type="ECO:0000259" key="8">
    <source>
        <dbReference type="PROSITE" id="PS50928"/>
    </source>
</evidence>
<keyword evidence="2 7" id="KW-0813">Transport</keyword>
<evidence type="ECO:0000313" key="10">
    <source>
        <dbReference type="Proteomes" id="UP000254869"/>
    </source>
</evidence>
<keyword evidence="6 7" id="KW-0472">Membrane</keyword>
<keyword evidence="4 7" id="KW-0812">Transmembrane</keyword>
<dbReference type="PROSITE" id="PS50928">
    <property type="entry name" value="ABC_TM1"/>
    <property type="match status" value="1"/>
</dbReference>
<feature type="transmembrane region" description="Helical" evidence="7">
    <location>
        <begin position="20"/>
        <end position="43"/>
    </location>
</feature>
<evidence type="ECO:0000256" key="6">
    <source>
        <dbReference type="ARBA" id="ARBA00023136"/>
    </source>
</evidence>
<name>A0A370IAT3_9NOCA</name>
<dbReference type="InterPro" id="IPR000515">
    <property type="entry name" value="MetI-like"/>
</dbReference>
<comment type="caution">
    <text evidence="9">The sequence shown here is derived from an EMBL/GenBank/DDBJ whole genome shotgun (WGS) entry which is preliminary data.</text>
</comment>
<dbReference type="InterPro" id="IPR035906">
    <property type="entry name" value="MetI-like_sf"/>
</dbReference>
<accession>A0A370IAT3</accession>
<evidence type="ECO:0000256" key="3">
    <source>
        <dbReference type="ARBA" id="ARBA00022475"/>
    </source>
</evidence>
<dbReference type="GO" id="GO:0005886">
    <property type="term" value="C:plasma membrane"/>
    <property type="evidence" value="ECO:0007669"/>
    <property type="project" value="UniProtKB-SubCell"/>
</dbReference>
<keyword evidence="3" id="KW-1003">Cell membrane</keyword>